<dbReference type="WBParaSite" id="SMUV_0000558801-mRNA-1">
    <property type="protein sequence ID" value="SMUV_0000558801-mRNA-1"/>
    <property type="gene ID" value="SMUV_0000558801"/>
</dbReference>
<keyword evidence="1" id="KW-1185">Reference proteome</keyword>
<sequence>MKFADSKSSLLQTPRRALGDMKNVNITPVAFRVPTRMKNSFDIFPNGTKSTKPSLTSLGKECAHLEQVQKEQLSASDRQFFNIDPDAPTEKFDYEEIPDTLEDIISGPEWQTEVDSLLFDVISDKGMIRQLFLDVVSEQDLNEIETDNTLSNEDFLAKIIEQGSYSDAELLARAEFI</sequence>
<name>A0A0N5AM01_9BILA</name>
<organism evidence="1 2">
    <name type="scientific">Syphacia muris</name>
    <dbReference type="NCBI Taxonomy" id="451379"/>
    <lineage>
        <taxon>Eukaryota</taxon>
        <taxon>Metazoa</taxon>
        <taxon>Ecdysozoa</taxon>
        <taxon>Nematoda</taxon>
        <taxon>Chromadorea</taxon>
        <taxon>Rhabditida</taxon>
        <taxon>Spirurina</taxon>
        <taxon>Oxyuridomorpha</taxon>
        <taxon>Oxyuroidea</taxon>
        <taxon>Oxyuridae</taxon>
        <taxon>Syphacia</taxon>
    </lineage>
</organism>
<accession>A0A0N5AM01</accession>
<reference evidence="2" key="1">
    <citation type="submission" date="2017-02" db="UniProtKB">
        <authorList>
            <consortium name="WormBaseParasite"/>
        </authorList>
    </citation>
    <scope>IDENTIFICATION</scope>
</reference>
<evidence type="ECO:0000313" key="1">
    <source>
        <dbReference type="Proteomes" id="UP000046393"/>
    </source>
</evidence>
<evidence type="ECO:0000313" key="2">
    <source>
        <dbReference type="WBParaSite" id="SMUV_0000558801-mRNA-1"/>
    </source>
</evidence>
<protein>
    <submittedName>
        <fullName evidence="2">Securin</fullName>
    </submittedName>
</protein>
<proteinExistence type="predicted"/>
<dbReference type="Proteomes" id="UP000046393">
    <property type="component" value="Unplaced"/>
</dbReference>
<dbReference type="AlphaFoldDB" id="A0A0N5AM01"/>